<dbReference type="RefSeq" id="XP_009498140.1">
    <property type="nucleotide sequence ID" value="XM_009499865.1"/>
</dbReference>
<evidence type="ECO:0000256" key="1">
    <source>
        <dbReference type="SAM" id="SignalP"/>
    </source>
</evidence>
<proteinExistence type="predicted"/>
<name>A0A058YZR7_FONAL</name>
<feature type="chain" id="PRO_5001571587" evidence="1">
    <location>
        <begin position="20"/>
        <end position="233"/>
    </location>
</feature>
<evidence type="ECO:0000313" key="3">
    <source>
        <dbReference type="Proteomes" id="UP000030693"/>
    </source>
</evidence>
<protein>
    <submittedName>
        <fullName evidence="2">Uncharacterized protein</fullName>
    </submittedName>
</protein>
<organism evidence="2">
    <name type="scientific">Fonticula alba</name>
    <name type="common">Slime mold</name>
    <dbReference type="NCBI Taxonomy" id="691883"/>
    <lineage>
        <taxon>Eukaryota</taxon>
        <taxon>Rotosphaerida</taxon>
        <taxon>Fonticulaceae</taxon>
        <taxon>Fonticula</taxon>
    </lineage>
</organism>
<keyword evidence="3" id="KW-1185">Reference proteome</keyword>
<dbReference type="GeneID" id="20530828"/>
<dbReference type="AlphaFoldDB" id="A0A058YZR7"/>
<evidence type="ECO:0000313" key="2">
    <source>
        <dbReference type="EMBL" id="KCV67464.1"/>
    </source>
</evidence>
<sequence length="233" mass="26288">MIKATLLLIVLALVARASGTQVSSPPDTPREVSSFASLFKTTGGASAKSIWPYTYFSPRVFATQVGDNKFNASPCRKNVEWFQREALNNPDFCRKFMPDSVAAKYNITSDKVPHRYPAPPGLKTYPPKGCDNFTLAKLSPIVLNHCEEGPIHDTSWDSLCFNKKCISAMRDLYVCGRNRFAFMPDICLTLDDIPSFEHICPKDSYGYKIFSKLDCSDFTHFLKYPEDYSYPSE</sequence>
<dbReference type="Proteomes" id="UP000030693">
    <property type="component" value="Unassembled WGS sequence"/>
</dbReference>
<gene>
    <name evidence="2" type="ORF">H696_06103</name>
</gene>
<accession>A0A058YZR7</accession>
<keyword evidence="1" id="KW-0732">Signal</keyword>
<feature type="signal peptide" evidence="1">
    <location>
        <begin position="1"/>
        <end position="19"/>
    </location>
</feature>
<reference evidence="2" key="1">
    <citation type="submission" date="2013-04" db="EMBL/GenBank/DDBJ databases">
        <title>The Genome Sequence of Fonticula alba ATCC 38817.</title>
        <authorList>
            <consortium name="The Broad Institute Genomics Platform"/>
            <person name="Russ C."/>
            <person name="Cuomo C."/>
            <person name="Burger G."/>
            <person name="Gray M.W."/>
            <person name="Holland P.W.H."/>
            <person name="King N."/>
            <person name="Lang F.B.F."/>
            <person name="Roger A.J."/>
            <person name="Ruiz-Trillo I."/>
            <person name="Brown M."/>
            <person name="Walker B."/>
            <person name="Young S."/>
            <person name="Zeng Q."/>
            <person name="Gargeya S."/>
            <person name="Fitzgerald M."/>
            <person name="Haas B."/>
            <person name="Abouelleil A."/>
            <person name="Allen A.W."/>
            <person name="Alvarado L."/>
            <person name="Arachchi H.M."/>
            <person name="Berlin A.M."/>
            <person name="Chapman S.B."/>
            <person name="Gainer-Dewar J."/>
            <person name="Goldberg J."/>
            <person name="Griggs A."/>
            <person name="Gujja S."/>
            <person name="Hansen M."/>
            <person name="Howarth C."/>
            <person name="Imamovic A."/>
            <person name="Ireland A."/>
            <person name="Larimer J."/>
            <person name="McCowan C."/>
            <person name="Murphy C."/>
            <person name="Pearson M."/>
            <person name="Poon T.W."/>
            <person name="Priest M."/>
            <person name="Roberts A."/>
            <person name="Saif S."/>
            <person name="Shea T."/>
            <person name="Sisk P."/>
            <person name="Sykes S."/>
            <person name="Wortman J."/>
            <person name="Nusbaum C."/>
            <person name="Birren B."/>
        </authorList>
    </citation>
    <scope>NUCLEOTIDE SEQUENCE [LARGE SCALE GENOMIC DNA]</scope>
    <source>
        <strain evidence="2">ATCC 38817</strain>
    </source>
</reference>
<dbReference type="EMBL" id="KB932218">
    <property type="protein sequence ID" value="KCV67464.1"/>
    <property type="molecule type" value="Genomic_DNA"/>
</dbReference>